<feature type="region of interest" description="Disordered" evidence="2">
    <location>
        <begin position="95"/>
        <end position="143"/>
    </location>
</feature>
<feature type="compositionally biased region" description="Polar residues" evidence="2">
    <location>
        <begin position="98"/>
        <end position="112"/>
    </location>
</feature>
<sequence>MSLATSTDRDIKILEDRVLTLSILLNFEIASHQHTRDALMQMQTRSAEFERLCDLQSAQLGVMNINLTQLETRVDLLKRENGRLNLTLNHLVPARVRTPQTSCTPSGTSPSAEKSPHEEDTEAWAEPEDYSIIDGTSLSSEAV</sequence>
<feature type="compositionally biased region" description="Acidic residues" evidence="2">
    <location>
        <begin position="119"/>
        <end position="131"/>
    </location>
</feature>
<dbReference type="OrthoDB" id="10631021at2759"/>
<feature type="coiled-coil region" evidence="1">
    <location>
        <begin position="60"/>
        <end position="87"/>
    </location>
</feature>
<dbReference type="RefSeq" id="XP_030993104.1">
    <property type="nucleotide sequence ID" value="XM_031142597.1"/>
</dbReference>
<keyword evidence="4" id="KW-1185">Reference proteome</keyword>
<dbReference type="InParanoid" id="A0A507AUH9"/>
<accession>A0A507AUH9</accession>
<reference evidence="3 4" key="1">
    <citation type="submission" date="2019-06" db="EMBL/GenBank/DDBJ databases">
        <title>Draft genome sequence of the filamentous fungus Phialemoniopsis curvata isolated from diesel fuel.</title>
        <authorList>
            <person name="Varaljay V.A."/>
            <person name="Lyon W.J."/>
            <person name="Crouch A.L."/>
            <person name="Drake C.E."/>
            <person name="Hollomon J.M."/>
            <person name="Nadeau L.J."/>
            <person name="Nunn H.S."/>
            <person name="Stevenson B.S."/>
            <person name="Bojanowski C.L."/>
            <person name="Crookes-Goodson W.J."/>
        </authorList>
    </citation>
    <scope>NUCLEOTIDE SEQUENCE [LARGE SCALE GENOMIC DNA]</scope>
    <source>
        <strain evidence="3 4">D216</strain>
    </source>
</reference>
<comment type="caution">
    <text evidence="3">The sequence shown here is derived from an EMBL/GenBank/DDBJ whole genome shotgun (WGS) entry which is preliminary data.</text>
</comment>
<dbReference type="GeneID" id="41975259"/>
<organism evidence="3 4">
    <name type="scientific">Thyridium curvatum</name>
    <dbReference type="NCBI Taxonomy" id="1093900"/>
    <lineage>
        <taxon>Eukaryota</taxon>
        <taxon>Fungi</taxon>
        <taxon>Dikarya</taxon>
        <taxon>Ascomycota</taxon>
        <taxon>Pezizomycotina</taxon>
        <taxon>Sordariomycetes</taxon>
        <taxon>Sordariomycetidae</taxon>
        <taxon>Thyridiales</taxon>
        <taxon>Thyridiaceae</taxon>
        <taxon>Thyridium</taxon>
    </lineage>
</organism>
<name>A0A507AUH9_9PEZI</name>
<proteinExistence type="predicted"/>
<dbReference type="AlphaFoldDB" id="A0A507AUH9"/>
<evidence type="ECO:0000256" key="2">
    <source>
        <dbReference type="SAM" id="MobiDB-lite"/>
    </source>
</evidence>
<dbReference type="EMBL" id="SKBQ01000049">
    <property type="protein sequence ID" value="TPX11393.1"/>
    <property type="molecule type" value="Genomic_DNA"/>
</dbReference>
<gene>
    <name evidence="3" type="ORF">E0L32_007812</name>
</gene>
<protein>
    <submittedName>
        <fullName evidence="3">Uncharacterized protein</fullName>
    </submittedName>
</protein>
<feature type="compositionally biased region" description="Polar residues" evidence="2">
    <location>
        <begin position="134"/>
        <end position="143"/>
    </location>
</feature>
<keyword evidence="1" id="KW-0175">Coiled coil</keyword>
<evidence type="ECO:0000313" key="4">
    <source>
        <dbReference type="Proteomes" id="UP000319257"/>
    </source>
</evidence>
<evidence type="ECO:0000313" key="3">
    <source>
        <dbReference type="EMBL" id="TPX11393.1"/>
    </source>
</evidence>
<dbReference type="Proteomes" id="UP000319257">
    <property type="component" value="Unassembled WGS sequence"/>
</dbReference>
<evidence type="ECO:0000256" key="1">
    <source>
        <dbReference type="SAM" id="Coils"/>
    </source>
</evidence>